<feature type="non-terminal residue" evidence="2">
    <location>
        <position position="32"/>
    </location>
</feature>
<feature type="region of interest" description="Disordered" evidence="1">
    <location>
        <begin position="1"/>
        <end position="32"/>
    </location>
</feature>
<name>X1R0U1_9ZZZZ</name>
<dbReference type="EMBL" id="BARV01033330">
    <property type="protein sequence ID" value="GAI49159.1"/>
    <property type="molecule type" value="Genomic_DNA"/>
</dbReference>
<organism evidence="2">
    <name type="scientific">marine sediment metagenome</name>
    <dbReference type="NCBI Taxonomy" id="412755"/>
    <lineage>
        <taxon>unclassified sequences</taxon>
        <taxon>metagenomes</taxon>
        <taxon>ecological metagenomes</taxon>
    </lineage>
</organism>
<accession>X1R0U1</accession>
<dbReference type="AlphaFoldDB" id="X1R0U1"/>
<evidence type="ECO:0000313" key="2">
    <source>
        <dbReference type="EMBL" id="GAI49159.1"/>
    </source>
</evidence>
<gene>
    <name evidence="2" type="ORF">S06H3_52404</name>
</gene>
<comment type="caution">
    <text evidence="2">The sequence shown here is derived from an EMBL/GenBank/DDBJ whole genome shotgun (WGS) entry which is preliminary data.</text>
</comment>
<proteinExistence type="predicted"/>
<sequence>MAEGTFRGKITIKERNEASHCPGKGIPPELLN</sequence>
<reference evidence="2" key="1">
    <citation type="journal article" date="2014" name="Front. Microbiol.">
        <title>High frequency of phylogenetically diverse reductive dehalogenase-homologous genes in deep subseafloor sedimentary metagenomes.</title>
        <authorList>
            <person name="Kawai M."/>
            <person name="Futagami T."/>
            <person name="Toyoda A."/>
            <person name="Takaki Y."/>
            <person name="Nishi S."/>
            <person name="Hori S."/>
            <person name="Arai W."/>
            <person name="Tsubouchi T."/>
            <person name="Morono Y."/>
            <person name="Uchiyama I."/>
            <person name="Ito T."/>
            <person name="Fujiyama A."/>
            <person name="Inagaki F."/>
            <person name="Takami H."/>
        </authorList>
    </citation>
    <scope>NUCLEOTIDE SEQUENCE</scope>
    <source>
        <strain evidence="2">Expedition CK06-06</strain>
    </source>
</reference>
<protein>
    <submittedName>
        <fullName evidence="2">Uncharacterized protein</fullName>
    </submittedName>
</protein>
<evidence type="ECO:0000256" key="1">
    <source>
        <dbReference type="SAM" id="MobiDB-lite"/>
    </source>
</evidence>